<dbReference type="InterPro" id="IPR052059">
    <property type="entry name" value="CR_Ser/Thr_kinase"/>
</dbReference>
<dbReference type="PROSITE" id="PS00108">
    <property type="entry name" value="PROTEIN_KINASE_ST"/>
    <property type="match status" value="1"/>
</dbReference>
<evidence type="ECO:0000256" key="6">
    <source>
        <dbReference type="ARBA" id="ARBA00022840"/>
    </source>
</evidence>
<dbReference type="EC" id="2.7.11.1" evidence="1"/>
<protein>
    <recommendedName>
        <fullName evidence="1">non-specific serine/threonine protein kinase</fullName>
        <ecNumber evidence="1">2.7.11.1</ecNumber>
    </recommendedName>
</protein>
<dbReference type="SMART" id="SM00220">
    <property type="entry name" value="S_TKc"/>
    <property type="match status" value="1"/>
</dbReference>
<dbReference type="Gramene" id="QL11p005738:mrna">
    <property type="protein sequence ID" value="QL11p005738:mrna"/>
    <property type="gene ID" value="QL11p005738"/>
</dbReference>
<evidence type="ECO:0000313" key="11">
    <source>
        <dbReference type="Proteomes" id="UP000594261"/>
    </source>
</evidence>
<keyword evidence="3" id="KW-0808">Transferase</keyword>
<feature type="domain" description="Protein kinase" evidence="9">
    <location>
        <begin position="1"/>
        <end position="207"/>
    </location>
</feature>
<evidence type="ECO:0000256" key="1">
    <source>
        <dbReference type="ARBA" id="ARBA00012513"/>
    </source>
</evidence>
<dbReference type="FunFam" id="1.10.510.10:FF:001023">
    <property type="entry name" value="Os07g0541700 protein"/>
    <property type="match status" value="1"/>
</dbReference>
<dbReference type="Gene3D" id="1.10.510.10">
    <property type="entry name" value="Transferase(Phosphotransferase) domain 1"/>
    <property type="match status" value="1"/>
</dbReference>
<evidence type="ECO:0000256" key="2">
    <source>
        <dbReference type="ARBA" id="ARBA00022527"/>
    </source>
</evidence>
<dbReference type="EnsemblPlants" id="QL11p005738:mrna">
    <property type="protein sequence ID" value="QL11p005738:mrna"/>
    <property type="gene ID" value="QL11p005738"/>
</dbReference>
<name>A0A7N2MVW6_QUELO</name>
<evidence type="ECO:0000256" key="7">
    <source>
        <dbReference type="ARBA" id="ARBA00047899"/>
    </source>
</evidence>
<keyword evidence="5" id="KW-0418">Kinase</keyword>
<dbReference type="PANTHER" id="PTHR47973">
    <property type="entry name" value="CYSTEINE-RICH RECEPTOR-LIKE PROTEIN KINASE 3"/>
    <property type="match status" value="1"/>
</dbReference>
<dbReference type="PROSITE" id="PS50011">
    <property type="entry name" value="PROTEIN_KINASE_DOM"/>
    <property type="match status" value="1"/>
</dbReference>
<sequence length="243" mass="28141">MRQAKGVDEPNHVAGKVEQFLKRRTRFQIIIGIARGLQYLHEDSHLRIVHRDIKASNILLDDKFQPRIGDFRLARFFPEDQAYLSTAPEYAIRGELSEKADIYSFGVLVLEIISCRKNTDLTLQSEMQYLPEYISAWKLYERSTVLDLVDPKMREDGFEEENVLKAIHVAFLCLQPHANLRPPMSEIVAMLTCKVELDKTPMRPPFVDRRRKINEKNHSWDTISDAFPSQLNSVSPSLPKTPY</sequence>
<keyword evidence="2" id="KW-0723">Serine/threonine-protein kinase</keyword>
<keyword evidence="6" id="KW-0067">ATP-binding</keyword>
<dbReference type="GO" id="GO:0004674">
    <property type="term" value="F:protein serine/threonine kinase activity"/>
    <property type="evidence" value="ECO:0007669"/>
    <property type="project" value="UniProtKB-KW"/>
</dbReference>
<comment type="catalytic activity">
    <reaction evidence="8">
        <text>L-seryl-[protein] + ATP = O-phospho-L-seryl-[protein] + ADP + H(+)</text>
        <dbReference type="Rhea" id="RHEA:17989"/>
        <dbReference type="Rhea" id="RHEA-COMP:9863"/>
        <dbReference type="Rhea" id="RHEA-COMP:11604"/>
        <dbReference type="ChEBI" id="CHEBI:15378"/>
        <dbReference type="ChEBI" id="CHEBI:29999"/>
        <dbReference type="ChEBI" id="CHEBI:30616"/>
        <dbReference type="ChEBI" id="CHEBI:83421"/>
        <dbReference type="ChEBI" id="CHEBI:456216"/>
        <dbReference type="EC" id="2.7.11.1"/>
    </reaction>
</comment>
<dbReference type="Proteomes" id="UP000594261">
    <property type="component" value="Chromosome 11"/>
</dbReference>
<proteinExistence type="predicted"/>
<evidence type="ECO:0000259" key="9">
    <source>
        <dbReference type="PROSITE" id="PS50011"/>
    </source>
</evidence>
<dbReference type="GO" id="GO:0005524">
    <property type="term" value="F:ATP binding"/>
    <property type="evidence" value="ECO:0007669"/>
    <property type="project" value="UniProtKB-KW"/>
</dbReference>
<reference evidence="10 11" key="1">
    <citation type="journal article" date="2016" name="G3 (Bethesda)">
        <title>First Draft Assembly and Annotation of the Genome of a California Endemic Oak Quercus lobata Nee (Fagaceae).</title>
        <authorList>
            <person name="Sork V.L."/>
            <person name="Fitz-Gibbon S.T."/>
            <person name="Puiu D."/>
            <person name="Crepeau M."/>
            <person name="Gugger P.F."/>
            <person name="Sherman R."/>
            <person name="Stevens K."/>
            <person name="Langley C.H."/>
            <person name="Pellegrini M."/>
            <person name="Salzberg S.L."/>
        </authorList>
    </citation>
    <scope>NUCLEOTIDE SEQUENCE [LARGE SCALE GENOMIC DNA]</scope>
    <source>
        <strain evidence="10 11">cv. SW786</strain>
    </source>
</reference>
<dbReference type="EMBL" id="LRBV02000011">
    <property type="status" value="NOT_ANNOTATED_CDS"/>
    <property type="molecule type" value="Genomic_DNA"/>
</dbReference>
<evidence type="ECO:0000313" key="10">
    <source>
        <dbReference type="EnsemblPlants" id="QL11p005738:mrna"/>
    </source>
</evidence>
<dbReference type="InParanoid" id="A0A7N2MVW6"/>
<dbReference type="InterPro" id="IPR001245">
    <property type="entry name" value="Ser-Thr/Tyr_kinase_cat_dom"/>
</dbReference>
<evidence type="ECO:0000256" key="5">
    <source>
        <dbReference type="ARBA" id="ARBA00022777"/>
    </source>
</evidence>
<evidence type="ECO:0000256" key="4">
    <source>
        <dbReference type="ARBA" id="ARBA00022741"/>
    </source>
</evidence>
<dbReference type="OMA" id="PEYISAW"/>
<reference evidence="10" key="2">
    <citation type="submission" date="2021-01" db="UniProtKB">
        <authorList>
            <consortium name="EnsemblPlants"/>
        </authorList>
    </citation>
    <scope>IDENTIFICATION</scope>
</reference>
<dbReference type="Pfam" id="PF07714">
    <property type="entry name" value="PK_Tyr_Ser-Thr"/>
    <property type="match status" value="1"/>
</dbReference>
<accession>A0A7N2MVW6</accession>
<dbReference type="SUPFAM" id="SSF56112">
    <property type="entry name" value="Protein kinase-like (PK-like)"/>
    <property type="match status" value="1"/>
</dbReference>
<dbReference type="InterPro" id="IPR000719">
    <property type="entry name" value="Prot_kinase_dom"/>
</dbReference>
<comment type="catalytic activity">
    <reaction evidence="7">
        <text>L-threonyl-[protein] + ATP = O-phospho-L-threonyl-[protein] + ADP + H(+)</text>
        <dbReference type="Rhea" id="RHEA:46608"/>
        <dbReference type="Rhea" id="RHEA-COMP:11060"/>
        <dbReference type="Rhea" id="RHEA-COMP:11605"/>
        <dbReference type="ChEBI" id="CHEBI:15378"/>
        <dbReference type="ChEBI" id="CHEBI:30013"/>
        <dbReference type="ChEBI" id="CHEBI:30616"/>
        <dbReference type="ChEBI" id="CHEBI:61977"/>
        <dbReference type="ChEBI" id="CHEBI:456216"/>
        <dbReference type="EC" id="2.7.11.1"/>
    </reaction>
</comment>
<evidence type="ECO:0000256" key="3">
    <source>
        <dbReference type="ARBA" id="ARBA00022679"/>
    </source>
</evidence>
<dbReference type="InterPro" id="IPR011009">
    <property type="entry name" value="Kinase-like_dom_sf"/>
</dbReference>
<keyword evidence="4" id="KW-0547">Nucleotide-binding</keyword>
<dbReference type="AlphaFoldDB" id="A0A7N2MVW6"/>
<keyword evidence="11" id="KW-1185">Reference proteome</keyword>
<organism evidence="10 11">
    <name type="scientific">Quercus lobata</name>
    <name type="common">Valley oak</name>
    <dbReference type="NCBI Taxonomy" id="97700"/>
    <lineage>
        <taxon>Eukaryota</taxon>
        <taxon>Viridiplantae</taxon>
        <taxon>Streptophyta</taxon>
        <taxon>Embryophyta</taxon>
        <taxon>Tracheophyta</taxon>
        <taxon>Spermatophyta</taxon>
        <taxon>Magnoliopsida</taxon>
        <taxon>eudicotyledons</taxon>
        <taxon>Gunneridae</taxon>
        <taxon>Pentapetalae</taxon>
        <taxon>rosids</taxon>
        <taxon>fabids</taxon>
        <taxon>Fagales</taxon>
        <taxon>Fagaceae</taxon>
        <taxon>Quercus</taxon>
    </lineage>
</organism>
<evidence type="ECO:0000256" key="8">
    <source>
        <dbReference type="ARBA" id="ARBA00048679"/>
    </source>
</evidence>
<dbReference type="InterPro" id="IPR008271">
    <property type="entry name" value="Ser/Thr_kinase_AS"/>
</dbReference>